<dbReference type="EMBL" id="JAYGHT010000017">
    <property type="protein sequence ID" value="MEA5518876.1"/>
    <property type="molecule type" value="Genomic_DNA"/>
</dbReference>
<accession>A0ABU5TVE3</accession>
<protein>
    <submittedName>
        <fullName evidence="1">Uncharacterized protein</fullName>
    </submittedName>
</protein>
<sequence length="56" mass="6022">MIPTVSFTTSPQLLIESEETVSLHNFSLNPTPTASGTTVIVSSPNLSEFDLNLIET</sequence>
<proteinExistence type="predicted"/>
<gene>
    <name evidence="1" type="ORF">VB854_07940</name>
</gene>
<keyword evidence="2" id="KW-1185">Reference proteome</keyword>
<dbReference type="Proteomes" id="UP001301728">
    <property type="component" value="Unassembled WGS sequence"/>
</dbReference>
<comment type="caution">
    <text evidence="1">The sequence shown here is derived from an EMBL/GenBank/DDBJ whole genome shotgun (WGS) entry which is preliminary data.</text>
</comment>
<dbReference type="RefSeq" id="WP_160315381.1">
    <property type="nucleotide sequence ID" value="NZ_JAYGHT010000017.1"/>
</dbReference>
<reference evidence="1 2" key="1">
    <citation type="submission" date="2023-12" db="EMBL/GenBank/DDBJ databases">
        <title>Baltic Sea Cyanobacteria.</title>
        <authorList>
            <person name="Delbaje E."/>
            <person name="Fewer D.P."/>
            <person name="Shishido T.K."/>
        </authorList>
    </citation>
    <scope>NUCLEOTIDE SEQUENCE [LARGE SCALE GENOMIC DNA]</scope>
    <source>
        <strain evidence="1 2">CCNP 1315</strain>
    </source>
</reference>
<evidence type="ECO:0000313" key="2">
    <source>
        <dbReference type="Proteomes" id="UP001301728"/>
    </source>
</evidence>
<organism evidence="1 2">
    <name type="scientific">Limnoraphis robusta CCNP1315</name>
    <dbReference type="NCBI Taxonomy" id="3110306"/>
    <lineage>
        <taxon>Bacteria</taxon>
        <taxon>Bacillati</taxon>
        <taxon>Cyanobacteriota</taxon>
        <taxon>Cyanophyceae</taxon>
        <taxon>Oscillatoriophycideae</taxon>
        <taxon>Oscillatoriales</taxon>
        <taxon>Sirenicapillariaceae</taxon>
        <taxon>Limnoraphis</taxon>
    </lineage>
</organism>
<evidence type="ECO:0000313" key="1">
    <source>
        <dbReference type="EMBL" id="MEA5518876.1"/>
    </source>
</evidence>
<name>A0ABU5TVE3_9CYAN</name>